<evidence type="ECO:0000313" key="2">
    <source>
        <dbReference type="Proteomes" id="UP000274131"/>
    </source>
</evidence>
<dbReference type="Proteomes" id="UP000274131">
    <property type="component" value="Unassembled WGS sequence"/>
</dbReference>
<protein>
    <submittedName>
        <fullName evidence="3">SLEI domain protein, PF07620 family</fullName>
    </submittedName>
</protein>
<organism evidence="3">
    <name type="scientific">Enterobius vermicularis</name>
    <name type="common">Human pinworm</name>
    <dbReference type="NCBI Taxonomy" id="51028"/>
    <lineage>
        <taxon>Eukaryota</taxon>
        <taxon>Metazoa</taxon>
        <taxon>Ecdysozoa</taxon>
        <taxon>Nematoda</taxon>
        <taxon>Chromadorea</taxon>
        <taxon>Rhabditida</taxon>
        <taxon>Spirurina</taxon>
        <taxon>Oxyuridomorpha</taxon>
        <taxon>Oxyuroidea</taxon>
        <taxon>Oxyuridae</taxon>
        <taxon>Enterobius</taxon>
    </lineage>
</organism>
<evidence type="ECO:0000313" key="1">
    <source>
        <dbReference type="EMBL" id="VDD87498.1"/>
    </source>
</evidence>
<accession>A0A0N4UZ92</accession>
<sequence length="45" mass="5398">MATLLILFPKVFKRSKLSFLSDFYANKKTKFSTFILKEYLFMPQD</sequence>
<reference evidence="3" key="1">
    <citation type="submission" date="2017-02" db="UniProtKB">
        <authorList>
            <consortium name="WormBaseParasite"/>
        </authorList>
    </citation>
    <scope>IDENTIFICATION</scope>
</reference>
<gene>
    <name evidence="1" type="ORF">EVEC_LOCUS2641</name>
</gene>
<proteinExistence type="predicted"/>
<name>A0A0N4UZ92_ENTVE</name>
<dbReference type="WBParaSite" id="EVEC_0000293301-mRNA-1">
    <property type="protein sequence ID" value="EVEC_0000293301-mRNA-1"/>
    <property type="gene ID" value="EVEC_0000293301"/>
</dbReference>
<dbReference type="AlphaFoldDB" id="A0A0N4UZ92"/>
<reference evidence="1 2" key="2">
    <citation type="submission" date="2018-10" db="EMBL/GenBank/DDBJ databases">
        <authorList>
            <consortium name="Pathogen Informatics"/>
        </authorList>
    </citation>
    <scope>NUCLEOTIDE SEQUENCE [LARGE SCALE GENOMIC DNA]</scope>
</reference>
<evidence type="ECO:0000313" key="3">
    <source>
        <dbReference type="WBParaSite" id="EVEC_0000293301-mRNA-1"/>
    </source>
</evidence>
<dbReference type="EMBL" id="UXUI01007421">
    <property type="protein sequence ID" value="VDD87498.1"/>
    <property type="molecule type" value="Genomic_DNA"/>
</dbReference>
<keyword evidence="2" id="KW-1185">Reference proteome</keyword>